<organism evidence="1 2">
    <name type="scientific">Punica granatum</name>
    <name type="common">Pomegranate</name>
    <dbReference type="NCBI Taxonomy" id="22663"/>
    <lineage>
        <taxon>Eukaryota</taxon>
        <taxon>Viridiplantae</taxon>
        <taxon>Streptophyta</taxon>
        <taxon>Embryophyta</taxon>
        <taxon>Tracheophyta</taxon>
        <taxon>Spermatophyta</taxon>
        <taxon>Magnoliopsida</taxon>
        <taxon>eudicotyledons</taxon>
        <taxon>Gunneridae</taxon>
        <taxon>Pentapetalae</taxon>
        <taxon>rosids</taxon>
        <taxon>malvids</taxon>
        <taxon>Myrtales</taxon>
        <taxon>Lythraceae</taxon>
        <taxon>Punica</taxon>
    </lineage>
</organism>
<evidence type="ECO:0000313" key="2">
    <source>
        <dbReference type="Proteomes" id="UP000233551"/>
    </source>
</evidence>
<protein>
    <submittedName>
        <fullName evidence="1">Uncharacterized protein</fullName>
    </submittedName>
</protein>
<dbReference type="AlphaFoldDB" id="A0A2I0L376"/>
<evidence type="ECO:0000313" key="1">
    <source>
        <dbReference type="EMBL" id="PKI75157.1"/>
    </source>
</evidence>
<accession>A0A2I0L376</accession>
<reference evidence="1 2" key="1">
    <citation type="submission" date="2017-11" db="EMBL/GenBank/DDBJ databases">
        <title>De-novo sequencing of pomegranate (Punica granatum L.) genome.</title>
        <authorList>
            <person name="Akparov Z."/>
            <person name="Amiraslanov A."/>
            <person name="Hajiyeva S."/>
            <person name="Abbasov M."/>
            <person name="Kaur K."/>
            <person name="Hamwieh A."/>
            <person name="Solovyev V."/>
            <person name="Salamov A."/>
            <person name="Braich B."/>
            <person name="Kosarev P."/>
            <person name="Mahmoud A."/>
            <person name="Hajiyev E."/>
            <person name="Babayeva S."/>
            <person name="Izzatullayeva V."/>
            <person name="Mammadov A."/>
            <person name="Mammadov A."/>
            <person name="Sharifova S."/>
            <person name="Ojaghi J."/>
            <person name="Eynullazada K."/>
            <person name="Bayramov B."/>
            <person name="Abdulazimova A."/>
            <person name="Shahmuradov I."/>
        </authorList>
    </citation>
    <scope>NUCLEOTIDE SEQUENCE [LARGE SCALE GENOMIC DNA]</scope>
    <source>
        <strain evidence="2">cv. AG2017</strain>
        <tissue evidence="1">Leaf</tissue>
    </source>
</reference>
<dbReference type="EMBL" id="PGOL01000185">
    <property type="protein sequence ID" value="PKI75157.1"/>
    <property type="molecule type" value="Genomic_DNA"/>
</dbReference>
<comment type="caution">
    <text evidence="1">The sequence shown here is derived from an EMBL/GenBank/DDBJ whole genome shotgun (WGS) entry which is preliminary data.</text>
</comment>
<name>A0A2I0L376_PUNGR</name>
<keyword evidence="2" id="KW-1185">Reference proteome</keyword>
<sequence>MRNSINALLHYSNVRSVQSARTVHRLPHLPFSLLQSDRFFLWLFPLLQLLSLTTRTPFDQQGEDVTMTQPRWAGCGGYKDNEISKNRNNLPKPSFRFEVAGDCSSQRRQGGPLSLCSDGSRLCHLPIGSSALGGLSSGVPSTG</sequence>
<gene>
    <name evidence="1" type="ORF">CRG98_004492</name>
</gene>
<dbReference type="Proteomes" id="UP000233551">
    <property type="component" value="Unassembled WGS sequence"/>
</dbReference>
<proteinExistence type="predicted"/>